<dbReference type="Gene3D" id="1.20.120.530">
    <property type="entry name" value="GntR ligand-binding domain-like"/>
    <property type="match status" value="1"/>
</dbReference>
<sequence>AVLQYQIAVTEAAHNVVLLHLLRCMEPMLAQNVRQNFELLYSRREMLPLVSSHRTRIFEAIMAGKPEEAREASHRHLAFIEEILLDRSREESRRERSLRRLEQRKN</sequence>
<keyword evidence="5" id="KW-0670">Pyruvate</keyword>
<gene>
    <name evidence="5" type="ORF">Q609_ECAC01453G0001</name>
</gene>
<evidence type="ECO:0000256" key="3">
    <source>
        <dbReference type="ARBA" id="ARBA00023163"/>
    </source>
</evidence>
<accession>W1X3S4</accession>
<name>W1X3S4_ECOLX</name>
<dbReference type="AlphaFoldDB" id="W1X3S4"/>
<evidence type="ECO:0000256" key="2">
    <source>
        <dbReference type="ARBA" id="ARBA00023125"/>
    </source>
</evidence>
<proteinExistence type="predicted"/>
<dbReference type="InterPro" id="IPR008920">
    <property type="entry name" value="TF_FadR/GntR_C"/>
</dbReference>
<keyword evidence="1" id="KW-0805">Transcription regulation</keyword>
<evidence type="ECO:0000313" key="5">
    <source>
        <dbReference type="EMBL" id="ETJ24045.1"/>
    </source>
</evidence>
<dbReference type="PATRIC" id="fig|1403943.3.peg.2214"/>
<reference evidence="5 6" key="1">
    <citation type="submission" date="2013-12" db="EMBL/GenBank/DDBJ databases">
        <title>A Varibaculum cambriense genome reconstructed from a premature infant gut community with otherwise low bacterial novelty that shifts toward anaerobic metabolism during the third week of life.</title>
        <authorList>
            <person name="Brown C.T."/>
            <person name="Sharon I."/>
            <person name="Thomas B.C."/>
            <person name="Castelle C.J."/>
            <person name="Morowitz M.J."/>
            <person name="Banfield J.F."/>
        </authorList>
    </citation>
    <scope>NUCLEOTIDE SEQUENCE [LARGE SCALE GENOMIC DNA]</scope>
    <source>
        <strain evidence="6">DORA_A_5_14_21</strain>
    </source>
</reference>
<feature type="domain" description="GntR C-terminal" evidence="4">
    <location>
        <begin position="4"/>
        <end position="78"/>
    </location>
</feature>
<evidence type="ECO:0000313" key="6">
    <source>
        <dbReference type="Proteomes" id="UP000018853"/>
    </source>
</evidence>
<organism evidence="5 6">
    <name type="scientific">Escherichia coli DORA_A_5_14_21</name>
    <dbReference type="NCBI Taxonomy" id="1403943"/>
    <lineage>
        <taxon>Bacteria</taxon>
        <taxon>Pseudomonadati</taxon>
        <taxon>Pseudomonadota</taxon>
        <taxon>Gammaproteobacteria</taxon>
        <taxon>Enterobacterales</taxon>
        <taxon>Enterobacteriaceae</taxon>
        <taxon>Escherichia</taxon>
    </lineage>
</organism>
<dbReference type="SUPFAM" id="SSF48008">
    <property type="entry name" value="GntR ligand-binding domain-like"/>
    <property type="match status" value="1"/>
</dbReference>
<keyword evidence="2" id="KW-0238">DNA-binding</keyword>
<protein>
    <submittedName>
        <fullName evidence="5">Pyruvate dehydrogenase complex repressor</fullName>
    </submittedName>
</protein>
<dbReference type="Pfam" id="PF07729">
    <property type="entry name" value="FCD"/>
    <property type="match status" value="1"/>
</dbReference>
<dbReference type="InterPro" id="IPR011711">
    <property type="entry name" value="GntR_C"/>
</dbReference>
<dbReference type="GO" id="GO:0003677">
    <property type="term" value="F:DNA binding"/>
    <property type="evidence" value="ECO:0007669"/>
    <property type="project" value="UniProtKB-KW"/>
</dbReference>
<evidence type="ECO:0000259" key="4">
    <source>
        <dbReference type="Pfam" id="PF07729"/>
    </source>
</evidence>
<evidence type="ECO:0000256" key="1">
    <source>
        <dbReference type="ARBA" id="ARBA00023015"/>
    </source>
</evidence>
<keyword evidence="3" id="KW-0804">Transcription</keyword>
<dbReference type="EMBL" id="AZLZ01001453">
    <property type="protein sequence ID" value="ETJ24045.1"/>
    <property type="molecule type" value="Genomic_DNA"/>
</dbReference>
<dbReference type="Proteomes" id="UP000018853">
    <property type="component" value="Unassembled WGS sequence"/>
</dbReference>
<feature type="non-terminal residue" evidence="5">
    <location>
        <position position="1"/>
    </location>
</feature>
<comment type="caution">
    <text evidence="5">The sequence shown here is derived from an EMBL/GenBank/DDBJ whole genome shotgun (WGS) entry which is preliminary data.</text>
</comment>